<evidence type="ECO:0000256" key="3">
    <source>
        <dbReference type="ARBA" id="ARBA00022603"/>
    </source>
</evidence>
<dbReference type="CDD" id="cd02440">
    <property type="entry name" value="AdoMet_MTases"/>
    <property type="match status" value="1"/>
</dbReference>
<evidence type="ECO:0000256" key="2">
    <source>
        <dbReference type="ARBA" id="ARBA00005189"/>
    </source>
</evidence>
<dbReference type="Gene3D" id="3.40.50.150">
    <property type="entry name" value="Vaccinia Virus protein VP39"/>
    <property type="match status" value="1"/>
</dbReference>
<protein>
    <recommendedName>
        <fullName evidence="5">phosphoethanolamine N-methyltransferase</fullName>
        <ecNumber evidence="5">2.1.1.103</ecNumber>
    </recommendedName>
</protein>
<name>A0A7S2KG93_9STRA</name>
<proteinExistence type="predicted"/>
<dbReference type="SUPFAM" id="SSF53335">
    <property type="entry name" value="S-adenosyl-L-methionine-dependent methyltransferases"/>
    <property type="match status" value="1"/>
</dbReference>
<evidence type="ECO:0000256" key="7">
    <source>
        <dbReference type="ARBA" id="ARBA00047841"/>
    </source>
</evidence>
<comment type="pathway">
    <text evidence="2">Lipid metabolism.</text>
</comment>
<comment type="pathway">
    <text evidence="1">Phospholipid metabolism; phosphatidylcholine biosynthesis.</text>
</comment>
<dbReference type="GO" id="GO:0032259">
    <property type="term" value="P:methylation"/>
    <property type="evidence" value="ECO:0007669"/>
    <property type="project" value="UniProtKB-KW"/>
</dbReference>
<accession>A0A7S2KG93</accession>
<gene>
    <name evidence="8" type="ORF">SMAR0320_LOCUS1762</name>
</gene>
<evidence type="ECO:0000313" key="8">
    <source>
        <dbReference type="EMBL" id="CAD9574698.1"/>
    </source>
</evidence>
<dbReference type="PANTHER" id="PTHR44307:SF2">
    <property type="entry name" value="PHOSPHOETHANOLAMINE METHYLTRANSFERASE ISOFORM X1"/>
    <property type="match status" value="1"/>
</dbReference>
<dbReference type="Pfam" id="PF13489">
    <property type="entry name" value="Methyltransf_23"/>
    <property type="match status" value="1"/>
</dbReference>
<comment type="catalytic activity">
    <reaction evidence="6">
        <text>N,N-dimethylethanolamine phosphate + S-adenosyl-L-methionine = phosphocholine + S-adenosyl-L-homocysteine + H(+)</text>
        <dbReference type="Rhea" id="RHEA:25325"/>
        <dbReference type="ChEBI" id="CHEBI:15378"/>
        <dbReference type="ChEBI" id="CHEBI:57856"/>
        <dbReference type="ChEBI" id="CHEBI:58641"/>
        <dbReference type="ChEBI" id="CHEBI:59789"/>
        <dbReference type="ChEBI" id="CHEBI:295975"/>
        <dbReference type="EC" id="2.1.1.103"/>
    </reaction>
    <physiologicalReaction direction="left-to-right" evidence="6">
        <dbReference type="Rhea" id="RHEA:25326"/>
    </physiologicalReaction>
</comment>
<dbReference type="InterPro" id="IPR029063">
    <property type="entry name" value="SAM-dependent_MTases_sf"/>
</dbReference>
<evidence type="ECO:0000256" key="5">
    <source>
        <dbReference type="ARBA" id="ARBA00035674"/>
    </source>
</evidence>
<comment type="catalytic activity">
    <reaction evidence="7">
        <text>N-methylethanolamine phosphate + S-adenosyl-L-methionine = N,N-dimethylethanolamine phosphate + S-adenosyl-L-homocysteine + H(+)</text>
        <dbReference type="Rhea" id="RHEA:25321"/>
        <dbReference type="ChEBI" id="CHEBI:15378"/>
        <dbReference type="ChEBI" id="CHEBI:57781"/>
        <dbReference type="ChEBI" id="CHEBI:57856"/>
        <dbReference type="ChEBI" id="CHEBI:58641"/>
        <dbReference type="ChEBI" id="CHEBI:59789"/>
        <dbReference type="EC" id="2.1.1.103"/>
    </reaction>
    <physiologicalReaction direction="left-to-right" evidence="7">
        <dbReference type="Rhea" id="RHEA:25322"/>
    </physiologicalReaction>
</comment>
<organism evidence="8">
    <name type="scientific">Skeletonema marinoi</name>
    <dbReference type="NCBI Taxonomy" id="267567"/>
    <lineage>
        <taxon>Eukaryota</taxon>
        <taxon>Sar</taxon>
        <taxon>Stramenopiles</taxon>
        <taxon>Ochrophyta</taxon>
        <taxon>Bacillariophyta</taxon>
        <taxon>Coscinodiscophyceae</taxon>
        <taxon>Thalassiosirophycidae</taxon>
        <taxon>Thalassiosirales</taxon>
        <taxon>Skeletonemataceae</taxon>
        <taxon>Skeletonema</taxon>
        <taxon>Skeletonema marinoi-dohrnii complex</taxon>
    </lineage>
</organism>
<dbReference type="AlphaFoldDB" id="A0A7S2KG93"/>
<dbReference type="PANTHER" id="PTHR44307">
    <property type="entry name" value="PHOSPHOETHANOLAMINE METHYLTRANSFERASE"/>
    <property type="match status" value="1"/>
</dbReference>
<dbReference type="EMBL" id="HBGZ01002553">
    <property type="protein sequence ID" value="CAD9574698.1"/>
    <property type="molecule type" value="Transcribed_RNA"/>
</dbReference>
<dbReference type="GO" id="GO:0000234">
    <property type="term" value="F:phosphoethanolamine N-methyltransferase activity"/>
    <property type="evidence" value="ECO:0007669"/>
    <property type="project" value="UniProtKB-EC"/>
</dbReference>
<keyword evidence="3" id="KW-0489">Methyltransferase</keyword>
<evidence type="ECO:0000256" key="4">
    <source>
        <dbReference type="ARBA" id="ARBA00022679"/>
    </source>
</evidence>
<reference evidence="8" key="1">
    <citation type="submission" date="2021-01" db="EMBL/GenBank/DDBJ databases">
        <authorList>
            <person name="Corre E."/>
            <person name="Pelletier E."/>
            <person name="Niang G."/>
            <person name="Scheremetjew M."/>
            <person name="Finn R."/>
            <person name="Kale V."/>
            <person name="Holt S."/>
            <person name="Cochrane G."/>
            <person name="Meng A."/>
            <person name="Brown T."/>
            <person name="Cohen L."/>
        </authorList>
    </citation>
    <scope>NUCLEOTIDE SEQUENCE</scope>
    <source>
        <strain evidence="8">SM1012Den-03</strain>
    </source>
</reference>
<dbReference type="EC" id="2.1.1.103" evidence="5"/>
<sequence>MSPSQDVPNDDAIKTMKLYTHVERIQREVKSRFGSEAIDPIALSEIDCMHYEGNDAIEDVIQAINLNSSSKVLDVGSGFGGVARVLSAQSKCTTVAMELQSDIHNCAEDLTKRCNLSDLVKHVEGDVLNYDLSKLGDGPSTFDGLVSFLVFLHIPDKLSLLNSCANMLKAGGTLFVEDYYRRSSFTDAELESLSTDVFCQDLPTQDEYIAALESAGFDNIQFIDKTKEWATFVKGRLAKFEGNKETFISSHGEPTYASLHYFYKSVVTLFVGGNLGGVRIIASKKES</sequence>
<evidence type="ECO:0000256" key="1">
    <source>
        <dbReference type="ARBA" id="ARBA00004969"/>
    </source>
</evidence>
<evidence type="ECO:0000256" key="6">
    <source>
        <dbReference type="ARBA" id="ARBA00047619"/>
    </source>
</evidence>
<keyword evidence="4" id="KW-0808">Transferase</keyword>